<evidence type="ECO:0000259" key="4">
    <source>
        <dbReference type="SMART" id="SM00563"/>
    </source>
</evidence>
<keyword evidence="3" id="KW-0012">Acyltransferase</keyword>
<dbReference type="CDD" id="cd07990">
    <property type="entry name" value="LPLAT_LCLAT1-like"/>
    <property type="match status" value="1"/>
</dbReference>
<dbReference type="PANTHER" id="PTHR10983:SF24">
    <property type="entry name" value="1-ACYLGLYCEROL-3-PHOSPHATE O-ACYLTRANSFERASE 3, ISOFORM E-RELATED"/>
    <property type="match status" value="1"/>
</dbReference>
<evidence type="ECO:0000256" key="3">
    <source>
        <dbReference type="ARBA" id="ARBA00023315"/>
    </source>
</evidence>
<evidence type="ECO:0000313" key="6">
    <source>
        <dbReference type="Proteomes" id="UP000310066"/>
    </source>
</evidence>
<dbReference type="STRING" id="329885.A0A4U0UNR7"/>
<comment type="caution">
    <text evidence="5">The sequence shown here is derived from an EMBL/GenBank/DDBJ whole genome shotgun (WGS) entry which is preliminary data.</text>
</comment>
<reference evidence="5 6" key="1">
    <citation type="submission" date="2017-03" db="EMBL/GenBank/DDBJ databases">
        <title>Genomes of endolithic fungi from Antarctica.</title>
        <authorList>
            <person name="Coleine C."/>
            <person name="Masonjones S."/>
            <person name="Stajich J.E."/>
        </authorList>
    </citation>
    <scope>NUCLEOTIDE SEQUENCE [LARGE SCALE GENOMIC DNA]</scope>
    <source>
        <strain evidence="5 6">CCFEE 5311</strain>
    </source>
</reference>
<accession>A0A4U0UNR7</accession>
<dbReference type="GO" id="GO:0012505">
    <property type="term" value="C:endomembrane system"/>
    <property type="evidence" value="ECO:0007669"/>
    <property type="project" value="TreeGrafter"/>
</dbReference>
<gene>
    <name evidence="5" type="ORF">B0A54_11859</name>
</gene>
<dbReference type="OrthoDB" id="189226at2759"/>
<dbReference type="InterPro" id="IPR032098">
    <property type="entry name" value="Acyltransf_C"/>
</dbReference>
<protein>
    <recommendedName>
        <fullName evidence="4">Phospholipid/glycerol acyltransferase domain-containing protein</fullName>
    </recommendedName>
</protein>
<proteinExistence type="inferred from homology"/>
<keyword evidence="2" id="KW-0808">Transferase</keyword>
<dbReference type="Pfam" id="PF01553">
    <property type="entry name" value="Acyltransferase"/>
    <property type="match status" value="1"/>
</dbReference>
<organism evidence="5 6">
    <name type="scientific">Friedmanniomyces endolithicus</name>
    <dbReference type="NCBI Taxonomy" id="329885"/>
    <lineage>
        <taxon>Eukaryota</taxon>
        <taxon>Fungi</taxon>
        <taxon>Dikarya</taxon>
        <taxon>Ascomycota</taxon>
        <taxon>Pezizomycotina</taxon>
        <taxon>Dothideomycetes</taxon>
        <taxon>Dothideomycetidae</taxon>
        <taxon>Mycosphaerellales</taxon>
        <taxon>Teratosphaeriaceae</taxon>
        <taxon>Friedmanniomyces</taxon>
    </lineage>
</organism>
<dbReference type="PANTHER" id="PTHR10983">
    <property type="entry name" value="1-ACYLGLYCEROL-3-PHOSPHATE ACYLTRANSFERASE-RELATED"/>
    <property type="match status" value="1"/>
</dbReference>
<dbReference type="AlphaFoldDB" id="A0A4U0UNR7"/>
<dbReference type="InterPro" id="IPR002123">
    <property type="entry name" value="Plipid/glycerol_acylTrfase"/>
</dbReference>
<dbReference type="Pfam" id="PF16076">
    <property type="entry name" value="Acyltransf_C"/>
    <property type="match status" value="1"/>
</dbReference>
<dbReference type="GO" id="GO:0003841">
    <property type="term" value="F:1-acylglycerol-3-phosphate O-acyltransferase activity"/>
    <property type="evidence" value="ECO:0007669"/>
    <property type="project" value="TreeGrafter"/>
</dbReference>
<name>A0A4U0UNR7_9PEZI</name>
<evidence type="ECO:0000256" key="2">
    <source>
        <dbReference type="ARBA" id="ARBA00022679"/>
    </source>
</evidence>
<evidence type="ECO:0000313" key="5">
    <source>
        <dbReference type="EMBL" id="TKA36616.1"/>
    </source>
</evidence>
<feature type="domain" description="Phospholipid/glycerol acyltransferase" evidence="4">
    <location>
        <begin position="128"/>
        <end position="250"/>
    </location>
</feature>
<comment type="similarity">
    <text evidence="1">Belongs to the 1-acyl-sn-glycerol-3-phosphate acyltransferase family.</text>
</comment>
<dbReference type="SMART" id="SM00563">
    <property type="entry name" value="PlsC"/>
    <property type="match status" value="1"/>
</dbReference>
<evidence type="ECO:0000256" key="1">
    <source>
        <dbReference type="ARBA" id="ARBA00008655"/>
    </source>
</evidence>
<dbReference type="SUPFAM" id="SSF69593">
    <property type="entry name" value="Glycerol-3-phosphate (1)-acyltransferase"/>
    <property type="match status" value="1"/>
</dbReference>
<dbReference type="Proteomes" id="UP000310066">
    <property type="component" value="Unassembled WGS sequence"/>
</dbReference>
<sequence>MSCMLDRIGQMPAAKAPPPSPVSPSTPTCTAAAADVLPRWPLAHYWSYCRACLRCASLLLPWLAELLVADLLLSLLLPVSVVLPDTCYHASSRIAESIWRGIQAIFTRANRARIVVSGAEGMRHGESVVLVANHVGWADFYMIQELALKAGMLGRCRWFAKQQLRWVPFLGWGLWAMGMCLVSREWTHDREEMERVFRGVVERRWPVWLIAYSEATRYTSAKRLEAEAWCRDHDKRLGQYLLYPRTKGFIACVQNLRKTEHVSAVYDVTIAYAKDDKEFQVPPRFTETLMLPNLDERWRFFVHVERYAIAELPHSDAELALWLEDRWVEKGQRLAHLRKLLLDGQKWDESSLSGLRLD</sequence>
<dbReference type="EMBL" id="NAJP01000058">
    <property type="protein sequence ID" value="TKA36616.1"/>
    <property type="molecule type" value="Genomic_DNA"/>
</dbReference>